<evidence type="ECO:0000256" key="1">
    <source>
        <dbReference type="SAM" id="MobiDB-lite"/>
    </source>
</evidence>
<organism evidence="2 3">
    <name type="scientific">Chelydra serpentina</name>
    <name type="common">Snapping turtle</name>
    <name type="synonym">Testudo serpentina</name>
    <dbReference type="NCBI Taxonomy" id="8475"/>
    <lineage>
        <taxon>Eukaryota</taxon>
        <taxon>Metazoa</taxon>
        <taxon>Chordata</taxon>
        <taxon>Craniata</taxon>
        <taxon>Vertebrata</taxon>
        <taxon>Euteleostomi</taxon>
        <taxon>Archelosauria</taxon>
        <taxon>Testudinata</taxon>
        <taxon>Testudines</taxon>
        <taxon>Cryptodira</taxon>
        <taxon>Durocryptodira</taxon>
        <taxon>Americhelydia</taxon>
        <taxon>Chelydroidea</taxon>
        <taxon>Chelydridae</taxon>
        <taxon>Chelydra</taxon>
    </lineage>
</organism>
<reference evidence="2" key="1">
    <citation type="submission" date="2025-08" db="UniProtKB">
        <authorList>
            <consortium name="Ensembl"/>
        </authorList>
    </citation>
    <scope>IDENTIFICATION</scope>
</reference>
<sequence>WANYSPRAASSPQAPAGERGLPRSNAPAEAQGPSPDPPPTLQPHQSHECGHSFCPLPSPGSTMPLAKACATHKFEHVPVEDIVVGEALAVEEVTEELPQVRVVGFVIKSQRAAEIEVRGELSWREAEQCTGFLPPPPYCGDMYSASCC</sequence>
<evidence type="ECO:0000313" key="2">
    <source>
        <dbReference type="Ensembl" id="ENSCSRP00000022022.1"/>
    </source>
</evidence>
<dbReference type="Ensembl" id="ENSCSRT00000022994.1">
    <property type="protein sequence ID" value="ENSCSRP00000022022.1"/>
    <property type="gene ID" value="ENSCSRG00000016635.1"/>
</dbReference>
<dbReference type="AlphaFoldDB" id="A0A8C3T2Q5"/>
<feature type="compositionally biased region" description="Low complexity" evidence="1">
    <location>
        <begin position="1"/>
        <end position="16"/>
    </location>
</feature>
<evidence type="ECO:0000313" key="3">
    <source>
        <dbReference type="Proteomes" id="UP000694403"/>
    </source>
</evidence>
<keyword evidence="3" id="KW-1185">Reference proteome</keyword>
<name>A0A8C3T2Q5_CHESE</name>
<proteinExistence type="predicted"/>
<reference evidence="2" key="2">
    <citation type="submission" date="2025-09" db="UniProtKB">
        <authorList>
            <consortium name="Ensembl"/>
        </authorList>
    </citation>
    <scope>IDENTIFICATION</scope>
</reference>
<dbReference type="Proteomes" id="UP000694403">
    <property type="component" value="Unplaced"/>
</dbReference>
<feature type="region of interest" description="Disordered" evidence="1">
    <location>
        <begin position="1"/>
        <end position="53"/>
    </location>
</feature>
<accession>A0A8C3T2Q5</accession>
<protein>
    <submittedName>
        <fullName evidence="2">Uncharacterized protein</fullName>
    </submittedName>
</protein>